<keyword evidence="3" id="KW-0862">Zinc</keyword>
<dbReference type="Proteomes" id="UP001365542">
    <property type="component" value="Unassembled WGS sequence"/>
</dbReference>
<evidence type="ECO:0000256" key="1">
    <source>
        <dbReference type="ARBA" id="ARBA00022723"/>
    </source>
</evidence>
<sequence>MIRTQRSSGSRPPPSEVIDLTTSPSPPPPTRTRPSERANNRHAPYNARNRPSSRVDRGTRSPVVRPPPNRRLAPSSGAEVIDLDDYPDPEPVRRNDNRNEQRHFLFPPPSPGEFELTFATARVRQPSQHAFPPENNNQVPRAGPAGGAPEEPPIDDMLFAPFGFRSNAASVGGHFGGLFDIVRDLGLPNFTRFRLFGNEAGQEARAPLMPHVPQRDPPNLPFRNNLFQAPNELDWMAIPGFAQQRNEEDLEIIGQHNQKDKPIKPAREGFTRSPKSEDAIGCSNCDQELGDSDDDIKKQIWMMKCGHCYCGECANEMLSQPPPPRVQKGKRRKFSTCSITGCKATASGKKFIWEIYV</sequence>
<reference evidence="5 6" key="1">
    <citation type="submission" date="2019-10" db="EMBL/GenBank/DDBJ databases">
        <authorList>
            <person name="Palmer J.M."/>
        </authorList>
    </citation>
    <scope>NUCLEOTIDE SEQUENCE [LARGE SCALE GENOMIC DNA]</scope>
    <source>
        <strain evidence="5 6">TWF694</strain>
    </source>
</reference>
<evidence type="ECO:0008006" key="7">
    <source>
        <dbReference type="Google" id="ProtNLM"/>
    </source>
</evidence>
<evidence type="ECO:0000256" key="3">
    <source>
        <dbReference type="ARBA" id="ARBA00022833"/>
    </source>
</evidence>
<dbReference type="InterPro" id="IPR038886">
    <property type="entry name" value="E3_SLX5/Rfp1"/>
</dbReference>
<evidence type="ECO:0000313" key="6">
    <source>
        <dbReference type="Proteomes" id="UP001365542"/>
    </source>
</evidence>
<protein>
    <recommendedName>
        <fullName evidence="7">RING-type domain-containing protein</fullName>
    </recommendedName>
</protein>
<keyword evidence="1" id="KW-0479">Metal-binding</keyword>
<name>A0AAV9X341_9PEZI</name>
<dbReference type="PANTHER" id="PTHR28042:SF1">
    <property type="entry name" value="E3 UBIQUITIN-PROTEIN LIGASE COMPLEX SLX5-SLX8 SUBUNIT SLX5"/>
    <property type="match status" value="1"/>
</dbReference>
<dbReference type="AlphaFoldDB" id="A0AAV9X341"/>
<dbReference type="GO" id="GO:0004842">
    <property type="term" value="F:ubiquitin-protein transferase activity"/>
    <property type="evidence" value="ECO:0007669"/>
    <property type="project" value="TreeGrafter"/>
</dbReference>
<gene>
    <name evidence="5" type="ORF">TWF694_002439</name>
</gene>
<comment type="caution">
    <text evidence="5">The sequence shown here is derived from an EMBL/GenBank/DDBJ whole genome shotgun (WGS) entry which is preliminary data.</text>
</comment>
<dbReference type="EMBL" id="JAVHJO010000011">
    <property type="protein sequence ID" value="KAK6533500.1"/>
    <property type="molecule type" value="Genomic_DNA"/>
</dbReference>
<feature type="compositionally biased region" description="Polar residues" evidence="4">
    <location>
        <begin position="1"/>
        <end position="10"/>
    </location>
</feature>
<dbReference type="GO" id="GO:0033768">
    <property type="term" value="C:SUMO-targeted ubiquitin ligase complex"/>
    <property type="evidence" value="ECO:0007669"/>
    <property type="project" value="TreeGrafter"/>
</dbReference>
<organism evidence="5 6">
    <name type="scientific">Orbilia ellipsospora</name>
    <dbReference type="NCBI Taxonomy" id="2528407"/>
    <lineage>
        <taxon>Eukaryota</taxon>
        <taxon>Fungi</taxon>
        <taxon>Dikarya</taxon>
        <taxon>Ascomycota</taxon>
        <taxon>Pezizomycotina</taxon>
        <taxon>Orbiliomycetes</taxon>
        <taxon>Orbiliales</taxon>
        <taxon>Orbiliaceae</taxon>
        <taxon>Orbilia</taxon>
    </lineage>
</organism>
<dbReference type="PROSITE" id="PS00518">
    <property type="entry name" value="ZF_RING_1"/>
    <property type="match status" value="1"/>
</dbReference>
<evidence type="ECO:0000313" key="5">
    <source>
        <dbReference type="EMBL" id="KAK6533500.1"/>
    </source>
</evidence>
<dbReference type="PANTHER" id="PTHR28042">
    <property type="entry name" value="E3 UBIQUITIN-PROTEIN LIGASE COMPLEX SLX5-SLX8 SUBUNIT SLX5"/>
    <property type="match status" value="1"/>
</dbReference>
<feature type="compositionally biased region" description="Basic and acidic residues" evidence="4">
    <location>
        <begin position="90"/>
        <end position="103"/>
    </location>
</feature>
<accession>A0AAV9X341</accession>
<keyword evidence="2" id="KW-0863">Zinc-finger</keyword>
<evidence type="ECO:0000256" key="4">
    <source>
        <dbReference type="SAM" id="MobiDB-lite"/>
    </source>
</evidence>
<evidence type="ECO:0000256" key="2">
    <source>
        <dbReference type="ARBA" id="ARBA00022771"/>
    </source>
</evidence>
<dbReference type="GO" id="GO:0008270">
    <property type="term" value="F:zinc ion binding"/>
    <property type="evidence" value="ECO:0007669"/>
    <property type="project" value="UniProtKB-KW"/>
</dbReference>
<dbReference type="InterPro" id="IPR017907">
    <property type="entry name" value="Znf_RING_CS"/>
</dbReference>
<feature type="region of interest" description="Disordered" evidence="4">
    <location>
        <begin position="128"/>
        <end position="152"/>
    </location>
</feature>
<keyword evidence="6" id="KW-1185">Reference proteome</keyword>
<feature type="region of interest" description="Disordered" evidence="4">
    <location>
        <begin position="1"/>
        <end position="113"/>
    </location>
</feature>
<proteinExistence type="predicted"/>